<evidence type="ECO:0000313" key="3">
    <source>
        <dbReference type="Proteomes" id="UP000886998"/>
    </source>
</evidence>
<dbReference type="OrthoDB" id="7994596at2759"/>
<dbReference type="Proteomes" id="UP000886998">
    <property type="component" value="Unassembled WGS sequence"/>
</dbReference>
<protein>
    <submittedName>
        <fullName evidence="2">Histone-lysine N-methyltransferase SETMAR</fullName>
    </submittedName>
</protein>
<reference evidence="2" key="1">
    <citation type="submission" date="2020-08" db="EMBL/GenBank/DDBJ databases">
        <title>Multicomponent nature underlies the extraordinary mechanical properties of spider dragline silk.</title>
        <authorList>
            <person name="Kono N."/>
            <person name="Nakamura H."/>
            <person name="Mori M."/>
            <person name="Yoshida Y."/>
            <person name="Ohtoshi R."/>
            <person name="Malay A.D."/>
            <person name="Moran D.A.P."/>
            <person name="Tomita M."/>
            <person name="Numata K."/>
            <person name="Arakawa K."/>
        </authorList>
    </citation>
    <scope>NUCLEOTIDE SEQUENCE</scope>
</reference>
<dbReference type="Pfam" id="PF16087">
    <property type="entry name" value="DUF4817"/>
    <property type="match status" value="1"/>
</dbReference>
<dbReference type="InterPro" id="IPR032135">
    <property type="entry name" value="DUF4817"/>
</dbReference>
<keyword evidence="3" id="KW-1185">Reference proteome</keyword>
<evidence type="ECO:0000259" key="1">
    <source>
        <dbReference type="Pfam" id="PF16087"/>
    </source>
</evidence>
<gene>
    <name evidence="2" type="primary">WN55_06311</name>
    <name evidence="2" type="ORF">TNIN_45131</name>
</gene>
<evidence type="ECO:0000313" key="2">
    <source>
        <dbReference type="EMBL" id="GFY50871.1"/>
    </source>
</evidence>
<accession>A0A8X6XDB9</accession>
<dbReference type="AlphaFoldDB" id="A0A8X6XDB9"/>
<name>A0A8X6XDB9_9ARAC</name>
<sequence>MVKYTNEQRLQILKIYYRNLESVAATLRALTPIFGHNSCPSRQAVTSLVKKFESTYSLCDVAVPVRLRVGRSVENIAAVETSVANDPNQSIPRPSQELGMAKPTLWLILRKDRTLHPYN</sequence>
<proteinExistence type="predicted"/>
<comment type="caution">
    <text evidence="2">The sequence shown here is derived from an EMBL/GenBank/DDBJ whole genome shotgun (WGS) entry which is preliminary data.</text>
</comment>
<feature type="domain" description="DUF4817" evidence="1">
    <location>
        <begin position="5"/>
        <end position="55"/>
    </location>
</feature>
<dbReference type="EMBL" id="BMAV01007766">
    <property type="protein sequence ID" value="GFY50871.1"/>
    <property type="molecule type" value="Genomic_DNA"/>
</dbReference>
<organism evidence="2 3">
    <name type="scientific">Trichonephila inaurata madagascariensis</name>
    <dbReference type="NCBI Taxonomy" id="2747483"/>
    <lineage>
        <taxon>Eukaryota</taxon>
        <taxon>Metazoa</taxon>
        <taxon>Ecdysozoa</taxon>
        <taxon>Arthropoda</taxon>
        <taxon>Chelicerata</taxon>
        <taxon>Arachnida</taxon>
        <taxon>Araneae</taxon>
        <taxon>Araneomorphae</taxon>
        <taxon>Entelegynae</taxon>
        <taxon>Araneoidea</taxon>
        <taxon>Nephilidae</taxon>
        <taxon>Trichonephila</taxon>
        <taxon>Trichonephila inaurata</taxon>
    </lineage>
</organism>